<evidence type="ECO:0000256" key="1">
    <source>
        <dbReference type="ARBA" id="ARBA00022536"/>
    </source>
</evidence>
<feature type="disulfide bond" evidence="5">
    <location>
        <begin position="45"/>
        <end position="62"/>
    </location>
</feature>
<dbReference type="AlphaFoldDB" id="A0ABD0L8F1"/>
<dbReference type="CDD" id="cd00054">
    <property type="entry name" value="EGF_CA"/>
    <property type="match status" value="2"/>
</dbReference>
<feature type="signal peptide" evidence="7">
    <location>
        <begin position="1"/>
        <end position="23"/>
    </location>
</feature>
<protein>
    <recommendedName>
        <fullName evidence="8">EGF-like domain-containing protein</fullName>
    </recommendedName>
</protein>
<accession>A0ABD0L8F1</accession>
<comment type="caution">
    <text evidence="9">The sequence shown here is derived from an EMBL/GenBank/DDBJ whole genome shotgun (WGS) entry which is preliminary data.</text>
</comment>
<dbReference type="PANTHER" id="PTHR24039">
    <property type="entry name" value="FIBRILLIN-RELATED"/>
    <property type="match status" value="1"/>
</dbReference>
<dbReference type="InterPro" id="IPR036056">
    <property type="entry name" value="Fibrinogen-like_C"/>
</dbReference>
<feature type="region of interest" description="Disordered" evidence="6">
    <location>
        <begin position="300"/>
        <end position="320"/>
    </location>
</feature>
<name>A0ABD0L8F1_9CAEN</name>
<dbReference type="PANTHER" id="PTHR24039:SF48">
    <property type="entry name" value="FIBRILLIN-2 ISOFORM X1-RELATED"/>
    <property type="match status" value="1"/>
</dbReference>
<dbReference type="SMART" id="SM00179">
    <property type="entry name" value="EGF_CA"/>
    <property type="match status" value="2"/>
</dbReference>
<evidence type="ECO:0000256" key="5">
    <source>
        <dbReference type="PROSITE-ProRule" id="PRU00076"/>
    </source>
</evidence>
<dbReference type="PROSITE" id="PS01187">
    <property type="entry name" value="EGF_CA"/>
    <property type="match status" value="1"/>
</dbReference>
<feature type="domain" description="EGF-like" evidence="8">
    <location>
        <begin position="33"/>
        <end position="74"/>
    </location>
</feature>
<evidence type="ECO:0000256" key="6">
    <source>
        <dbReference type="SAM" id="MobiDB-lite"/>
    </source>
</evidence>
<dbReference type="InterPro" id="IPR009030">
    <property type="entry name" value="Growth_fac_rcpt_cys_sf"/>
</dbReference>
<keyword evidence="2 7" id="KW-0732">Signal</keyword>
<dbReference type="Pfam" id="PF12947">
    <property type="entry name" value="EGF_3"/>
    <property type="match status" value="1"/>
</dbReference>
<evidence type="ECO:0000313" key="10">
    <source>
        <dbReference type="Proteomes" id="UP001519460"/>
    </source>
</evidence>
<gene>
    <name evidence="9" type="ORF">BaRGS_00013084</name>
</gene>
<dbReference type="InterPro" id="IPR018097">
    <property type="entry name" value="EGF_Ca-bd_CS"/>
</dbReference>
<reference evidence="9 10" key="1">
    <citation type="journal article" date="2023" name="Sci. Data">
        <title>Genome assembly of the Korean intertidal mud-creeper Batillaria attramentaria.</title>
        <authorList>
            <person name="Patra A.K."/>
            <person name="Ho P.T."/>
            <person name="Jun S."/>
            <person name="Lee S.J."/>
            <person name="Kim Y."/>
            <person name="Won Y.J."/>
        </authorList>
    </citation>
    <scope>NUCLEOTIDE SEQUENCE [LARGE SCALE GENOMIC DNA]</scope>
    <source>
        <strain evidence="9">Wonlab-2016</strain>
    </source>
</reference>
<keyword evidence="10" id="KW-1185">Reference proteome</keyword>
<evidence type="ECO:0000256" key="4">
    <source>
        <dbReference type="ARBA" id="ARBA00023157"/>
    </source>
</evidence>
<keyword evidence="4 5" id="KW-1015">Disulfide bond</keyword>
<organism evidence="9 10">
    <name type="scientific">Batillaria attramentaria</name>
    <dbReference type="NCBI Taxonomy" id="370345"/>
    <lineage>
        <taxon>Eukaryota</taxon>
        <taxon>Metazoa</taxon>
        <taxon>Spiralia</taxon>
        <taxon>Lophotrochozoa</taxon>
        <taxon>Mollusca</taxon>
        <taxon>Gastropoda</taxon>
        <taxon>Caenogastropoda</taxon>
        <taxon>Sorbeoconcha</taxon>
        <taxon>Cerithioidea</taxon>
        <taxon>Batillariidae</taxon>
        <taxon>Batillaria</taxon>
    </lineage>
</organism>
<dbReference type="EMBL" id="JACVVK020000073">
    <property type="protein sequence ID" value="KAK7495637.1"/>
    <property type="molecule type" value="Genomic_DNA"/>
</dbReference>
<evidence type="ECO:0000256" key="2">
    <source>
        <dbReference type="ARBA" id="ARBA00022729"/>
    </source>
</evidence>
<comment type="caution">
    <text evidence="5">Lacks conserved residue(s) required for the propagation of feature annotation.</text>
</comment>
<dbReference type="FunFam" id="2.10.25.10:FF:000038">
    <property type="entry name" value="Fibrillin 2"/>
    <property type="match status" value="2"/>
</dbReference>
<dbReference type="PROSITE" id="PS00010">
    <property type="entry name" value="ASX_HYDROXYL"/>
    <property type="match status" value="1"/>
</dbReference>
<proteinExistence type="predicted"/>
<dbReference type="Gene3D" id="2.60.120.1000">
    <property type="match status" value="1"/>
</dbReference>
<dbReference type="Pfam" id="PF07645">
    <property type="entry name" value="EGF_CA"/>
    <property type="match status" value="1"/>
</dbReference>
<dbReference type="Gene3D" id="2.10.25.10">
    <property type="entry name" value="Laminin"/>
    <property type="match status" value="2"/>
</dbReference>
<evidence type="ECO:0000313" key="9">
    <source>
        <dbReference type="EMBL" id="KAK7495637.1"/>
    </source>
</evidence>
<dbReference type="InterPro" id="IPR024731">
    <property type="entry name" value="NELL2-like_EGF"/>
</dbReference>
<dbReference type="SUPFAM" id="SSF56496">
    <property type="entry name" value="Fibrinogen C-terminal domain-like"/>
    <property type="match status" value="1"/>
</dbReference>
<keyword evidence="1 5" id="KW-0245">EGF-like domain</keyword>
<dbReference type="InterPro" id="IPR001881">
    <property type="entry name" value="EGF-like_Ca-bd_dom"/>
</dbReference>
<feature type="domain" description="EGF-like" evidence="8">
    <location>
        <begin position="136"/>
        <end position="174"/>
    </location>
</feature>
<dbReference type="Proteomes" id="UP001519460">
    <property type="component" value="Unassembled WGS sequence"/>
</dbReference>
<dbReference type="PROSITE" id="PS50026">
    <property type="entry name" value="EGF_3"/>
    <property type="match status" value="3"/>
</dbReference>
<sequence>MVTRRSSMLLTAVILYVAARASAQDDYDAAPYRDGSCSLNAYDDCVSDALCKSNPDHTRFMCYCPDGFDGDGFSDAAGGTGCRPTNGIATCTAESDCFNAFQTTNVFCEFSDDGLNGVCKCNEGFTFNLEDYTCYDVDECLNNMCSMNAKCENFPGSYSCTCEGNYVGDGTVCTWRCYTHGDCNANSKCRNDGSCKCDAGFSSADGTNRDCADIDECANGELTCPDKADCVNTAGSAHCECQDGFYLADNQCKPYDKTCNAMYSADMTSGVYTIDPDGEGPKPPVDVYCEVRDGFAITVVGPRDTSPEKMPKSGGTSNINYGNVDPQDLLDNSPFCSQEIWVECTKNLVGSVSWTDVSGNTYTSWPSQSNECPCGQMNQCDTCNCGAGAAGLDQGYIINMAVSSVTFPSSNRAPGTYLVGPLRCGPEPFGEETV</sequence>
<feature type="chain" id="PRO_5044753973" description="EGF-like domain-containing protein" evidence="7">
    <location>
        <begin position="24"/>
        <end position="434"/>
    </location>
</feature>
<evidence type="ECO:0000256" key="7">
    <source>
        <dbReference type="SAM" id="SignalP"/>
    </source>
</evidence>
<dbReference type="InterPro" id="IPR049883">
    <property type="entry name" value="NOTCH1_EGF-like"/>
</dbReference>
<dbReference type="PROSITE" id="PS01186">
    <property type="entry name" value="EGF_2"/>
    <property type="match status" value="1"/>
</dbReference>
<evidence type="ECO:0000259" key="8">
    <source>
        <dbReference type="PROSITE" id="PS50026"/>
    </source>
</evidence>
<feature type="domain" description="EGF-like" evidence="8">
    <location>
        <begin position="213"/>
        <end position="253"/>
    </location>
</feature>
<dbReference type="SMART" id="SM00181">
    <property type="entry name" value="EGF"/>
    <property type="match status" value="4"/>
</dbReference>
<dbReference type="SUPFAM" id="SSF57184">
    <property type="entry name" value="Growth factor receptor domain"/>
    <property type="match status" value="1"/>
</dbReference>
<evidence type="ECO:0000256" key="3">
    <source>
        <dbReference type="ARBA" id="ARBA00022737"/>
    </source>
</evidence>
<dbReference type="InterPro" id="IPR000152">
    <property type="entry name" value="EGF-type_Asp/Asn_hydroxyl_site"/>
</dbReference>
<dbReference type="InterPro" id="IPR000742">
    <property type="entry name" value="EGF"/>
</dbReference>
<keyword evidence="3" id="KW-0677">Repeat</keyword>